<evidence type="ECO:0000313" key="2">
    <source>
        <dbReference type="EMBL" id="XDJ14982.1"/>
    </source>
</evidence>
<organism evidence="2">
    <name type="scientific">Pseudomonas phage HRDY3</name>
    <dbReference type="NCBI Taxonomy" id="3236930"/>
    <lineage>
        <taxon>Viruses</taxon>
    </lineage>
</organism>
<keyword evidence="1" id="KW-0472">Membrane</keyword>
<keyword evidence="1" id="KW-0812">Transmembrane</keyword>
<proteinExistence type="predicted"/>
<sequence length="83" mass="9442">MSYTERQKDLAKTVMANVVPIAIMMFLLMVGGVCFAKAGDFAADLTQRRLLLLVHFLIVIIQAVMVWLLFWSRKVVRSEQGKL</sequence>
<accession>A0AB39CDR6</accession>
<evidence type="ECO:0000256" key="1">
    <source>
        <dbReference type="SAM" id="Phobius"/>
    </source>
</evidence>
<protein>
    <submittedName>
        <fullName evidence="2">Uncharacterized protein</fullName>
    </submittedName>
</protein>
<reference evidence="2" key="1">
    <citation type="submission" date="2024-07" db="EMBL/GenBank/DDBJ databases">
        <authorList>
            <person name="Bringhurst R.M."/>
            <person name="Homer T.E."/>
        </authorList>
    </citation>
    <scope>NUCLEOTIDE SEQUENCE</scope>
</reference>
<name>A0AB39CDR6_9VIRU</name>
<dbReference type="EMBL" id="PQ015379">
    <property type="protein sequence ID" value="XDJ14982.1"/>
    <property type="molecule type" value="Genomic_DNA"/>
</dbReference>
<feature type="transmembrane region" description="Helical" evidence="1">
    <location>
        <begin position="14"/>
        <end position="38"/>
    </location>
</feature>
<keyword evidence="1" id="KW-1133">Transmembrane helix</keyword>
<feature type="transmembrane region" description="Helical" evidence="1">
    <location>
        <begin position="50"/>
        <end position="70"/>
    </location>
</feature>